<name>A0A0G0SVS2_9BACT</name>
<dbReference type="AlphaFoldDB" id="A0A0G0SVS2"/>
<accession>A0A0G0SVS2</accession>
<organism evidence="1 2">
    <name type="scientific">Candidatus Woesebacteria bacterium GW2011_GWA1_39_8</name>
    <dbReference type="NCBI Taxonomy" id="1618552"/>
    <lineage>
        <taxon>Bacteria</taxon>
        <taxon>Candidatus Woeseibacteriota</taxon>
    </lineage>
</organism>
<gene>
    <name evidence="1" type="ORF">UT61_C0025G0014</name>
</gene>
<protein>
    <submittedName>
        <fullName evidence="1">Uncharacterized protein</fullName>
    </submittedName>
</protein>
<proteinExistence type="predicted"/>
<dbReference type="EMBL" id="LBXL01000025">
    <property type="protein sequence ID" value="KKR29682.1"/>
    <property type="molecule type" value="Genomic_DNA"/>
</dbReference>
<sequence>MIYAVPTYNQNVTVRFSVQTRKPEMIRIKARHPRMPYTYYTDRWNTVNGIKQFYIKIPRSPNKVIIDVYNESKGNVQYDNSFRVIGDRFELLPNNPILAAYNFQNATVNSFIEFTEDFSEKAGIISAQNSIYVSPDGRFKVNYVDEIRNDDGKILTTPARVNGKTGIIQIAAKYFRNYTVPGRKGTMYHEFSHLWRNVNPSDEIEADKNMLMLYLGTGNPTIDAYNVWFKIFNNAPSDGNVKRYIELDKFIKNFHSEMATKLNS</sequence>
<reference evidence="1 2" key="1">
    <citation type="journal article" date="2015" name="Nature">
        <title>rRNA introns, odd ribosomes, and small enigmatic genomes across a large radiation of phyla.</title>
        <authorList>
            <person name="Brown C.T."/>
            <person name="Hug L.A."/>
            <person name="Thomas B.C."/>
            <person name="Sharon I."/>
            <person name="Castelle C.J."/>
            <person name="Singh A."/>
            <person name="Wilkins M.J."/>
            <person name="Williams K.H."/>
            <person name="Banfield J.F."/>
        </authorList>
    </citation>
    <scope>NUCLEOTIDE SEQUENCE [LARGE SCALE GENOMIC DNA]</scope>
</reference>
<comment type="caution">
    <text evidence="1">The sequence shown here is derived from an EMBL/GenBank/DDBJ whole genome shotgun (WGS) entry which is preliminary data.</text>
</comment>
<evidence type="ECO:0000313" key="1">
    <source>
        <dbReference type="EMBL" id="KKR29682.1"/>
    </source>
</evidence>
<dbReference type="Proteomes" id="UP000034793">
    <property type="component" value="Unassembled WGS sequence"/>
</dbReference>
<evidence type="ECO:0000313" key="2">
    <source>
        <dbReference type="Proteomes" id="UP000034793"/>
    </source>
</evidence>